<name>A0AAF0JNK0_9EURY</name>
<dbReference type="GeneID" id="79949623"/>
<evidence type="ECO:0000313" key="1">
    <source>
        <dbReference type="EMBL" id="WFN37645.1"/>
    </source>
</evidence>
<accession>A0AAF0JNK0</accession>
<protein>
    <submittedName>
        <fullName evidence="1">DUF2551 domain-containing protein</fullName>
    </submittedName>
</protein>
<evidence type="ECO:0000313" key="2">
    <source>
        <dbReference type="Proteomes" id="UP001218895"/>
    </source>
</evidence>
<dbReference type="AlphaFoldDB" id="A0AAF0JNK0"/>
<organism evidence="1 2">
    <name type="scientific">Methanomicrobium antiquum</name>
    <dbReference type="NCBI Taxonomy" id="487686"/>
    <lineage>
        <taxon>Archaea</taxon>
        <taxon>Methanobacteriati</taxon>
        <taxon>Methanobacteriota</taxon>
        <taxon>Stenosarchaea group</taxon>
        <taxon>Methanomicrobia</taxon>
        <taxon>Methanomicrobiales</taxon>
        <taxon>Methanomicrobiaceae</taxon>
        <taxon>Methanomicrobium</taxon>
    </lineage>
</organism>
<dbReference type="RefSeq" id="WP_278100483.1">
    <property type="nucleotide sequence ID" value="NZ_CP091092.1"/>
</dbReference>
<dbReference type="EMBL" id="CP091092">
    <property type="protein sequence ID" value="WFN37645.1"/>
    <property type="molecule type" value="Genomic_DNA"/>
</dbReference>
<dbReference type="KEGG" id="manq:L1994_04455"/>
<sequence length="105" mass="12007">MRSAADLKNEIEKRLRNYLSRDKNGIRRTLLNIFVKTRSMTIAETHAKLKEKFDVSYQSVASMVGIIASKIGILHVIKSKDNDQNCYKLKDQYADMVARVVTTSN</sequence>
<gene>
    <name evidence="1" type="ORF">L1994_04455</name>
</gene>
<proteinExistence type="predicted"/>
<dbReference type="Pfam" id="PF10826">
    <property type="entry name" value="DUF2551"/>
    <property type="match status" value="1"/>
</dbReference>
<dbReference type="InterPro" id="IPR020501">
    <property type="entry name" value="Uncharacterised_AF1218"/>
</dbReference>
<reference evidence="1" key="1">
    <citation type="submission" date="2022-01" db="EMBL/GenBank/DDBJ databases">
        <title>Complete genome of Methanomicrobium antiquum DSM 21220.</title>
        <authorList>
            <person name="Chen S.-C."/>
            <person name="You Y.-T."/>
            <person name="Zhou Y.-Z."/>
            <person name="Lai M.-C."/>
        </authorList>
    </citation>
    <scope>NUCLEOTIDE SEQUENCE</scope>
    <source>
        <strain evidence="1">DSM 21220</strain>
    </source>
</reference>
<dbReference type="Proteomes" id="UP001218895">
    <property type="component" value="Chromosome"/>
</dbReference>
<keyword evidence="2" id="KW-1185">Reference proteome</keyword>